<evidence type="ECO:0000313" key="2">
    <source>
        <dbReference type="Proteomes" id="UP000183050"/>
    </source>
</evidence>
<reference evidence="1 2" key="1">
    <citation type="submission" date="2016-11" db="EMBL/GenBank/DDBJ databases">
        <title>Rhizobium leguminosarum bv. viciae strain Vaf12 isolated from Vavilovia formosa root nodules from Russia, Dagestan.</title>
        <authorList>
            <person name="Kimeklis A."/>
        </authorList>
    </citation>
    <scope>NUCLEOTIDE SEQUENCE [LARGE SCALE GENOMIC DNA]</scope>
    <source>
        <strain evidence="1 2">Vaf-108</strain>
        <plasmid evidence="2">Plasmid unnamed6</plasmid>
    </source>
</reference>
<geneLocation type="plasmid" evidence="1 2">
    <name>unnamed6</name>
</geneLocation>
<evidence type="ECO:0000313" key="1">
    <source>
        <dbReference type="EMBL" id="API57489.1"/>
    </source>
</evidence>
<dbReference type="RefSeq" id="WP_072642619.1">
    <property type="nucleotide sequence ID" value="NZ_CP018234.1"/>
</dbReference>
<protein>
    <submittedName>
        <fullName evidence="1">Uncharacterized protein</fullName>
    </submittedName>
</protein>
<organism evidence="1 2">
    <name type="scientific">Rhizobium leguminosarum</name>
    <dbReference type="NCBI Taxonomy" id="384"/>
    <lineage>
        <taxon>Bacteria</taxon>
        <taxon>Pseudomonadati</taxon>
        <taxon>Pseudomonadota</taxon>
        <taxon>Alphaproteobacteria</taxon>
        <taxon>Hyphomicrobiales</taxon>
        <taxon>Rhizobiaceae</taxon>
        <taxon>Rhizobium/Agrobacterium group</taxon>
        <taxon>Rhizobium</taxon>
    </lineage>
</organism>
<dbReference type="Proteomes" id="UP000183050">
    <property type="component" value="Plasmid unnamed6"/>
</dbReference>
<dbReference type="AlphaFoldDB" id="A0A1L3ZPA7"/>
<sequence length="122" mass="14247">MGYEDNYGPYLWRDDGIGWLGTGDAALLQDKCREPWREFYEPFGDSVTIMTLPHHGSAHNFHPDILTFAAFRYALATTVEARNRVARMRETLGFVETRRIRTHVVDDLRHSRFRVTCERSMP</sequence>
<accession>A0A1L3ZPA7</accession>
<proteinExistence type="predicted"/>
<keyword evidence="1" id="KW-0614">Plasmid</keyword>
<dbReference type="EMBL" id="CP018234">
    <property type="protein sequence ID" value="API57489.1"/>
    <property type="molecule type" value="Genomic_DNA"/>
</dbReference>
<gene>
    <name evidence="1" type="ORF">BMW22_39885</name>
</gene>
<name>A0A1L3ZPA7_RHILE</name>